<dbReference type="AlphaFoldDB" id="A0A9P5ZKB6"/>
<comment type="caution">
    <text evidence="1">The sequence shown here is derived from an EMBL/GenBank/DDBJ whole genome shotgun (WGS) entry which is preliminary data.</text>
</comment>
<evidence type="ECO:0000313" key="2">
    <source>
        <dbReference type="Proteomes" id="UP000807025"/>
    </source>
</evidence>
<dbReference type="EMBL" id="MU154656">
    <property type="protein sequence ID" value="KAF9489882.1"/>
    <property type="molecule type" value="Genomic_DNA"/>
</dbReference>
<dbReference type="OrthoDB" id="2795673at2759"/>
<organism evidence="1 2">
    <name type="scientific">Pleurotus eryngii</name>
    <name type="common">Boletus of the steppes</name>
    <dbReference type="NCBI Taxonomy" id="5323"/>
    <lineage>
        <taxon>Eukaryota</taxon>
        <taxon>Fungi</taxon>
        <taxon>Dikarya</taxon>
        <taxon>Basidiomycota</taxon>
        <taxon>Agaricomycotina</taxon>
        <taxon>Agaricomycetes</taxon>
        <taxon>Agaricomycetidae</taxon>
        <taxon>Agaricales</taxon>
        <taxon>Pleurotineae</taxon>
        <taxon>Pleurotaceae</taxon>
        <taxon>Pleurotus</taxon>
    </lineage>
</organism>
<name>A0A9P5ZKB6_PLEER</name>
<dbReference type="Proteomes" id="UP000807025">
    <property type="component" value="Unassembled WGS sequence"/>
</dbReference>
<proteinExistence type="predicted"/>
<sequence length="96" mass="11028">MPRSRILAVVQSLSRNIPSVTLIPTTVTRNWYANAMRNTPQHTNAYLVEQSGRSIREEWEDEARGAESVWERAAEYTGKVVEDFELLFALMYLVPV</sequence>
<protein>
    <submittedName>
        <fullName evidence="1">Uncharacterized protein</fullName>
    </submittedName>
</protein>
<keyword evidence="2" id="KW-1185">Reference proteome</keyword>
<accession>A0A9P5ZKB6</accession>
<reference evidence="1" key="1">
    <citation type="submission" date="2020-11" db="EMBL/GenBank/DDBJ databases">
        <authorList>
            <consortium name="DOE Joint Genome Institute"/>
            <person name="Ahrendt S."/>
            <person name="Riley R."/>
            <person name="Andreopoulos W."/>
            <person name="Labutti K."/>
            <person name="Pangilinan J."/>
            <person name="Ruiz-Duenas F.J."/>
            <person name="Barrasa J.M."/>
            <person name="Sanchez-Garcia M."/>
            <person name="Camarero S."/>
            <person name="Miyauchi S."/>
            <person name="Serrano A."/>
            <person name="Linde D."/>
            <person name="Babiker R."/>
            <person name="Drula E."/>
            <person name="Ayuso-Fernandez I."/>
            <person name="Pacheco R."/>
            <person name="Padilla G."/>
            <person name="Ferreira P."/>
            <person name="Barriuso J."/>
            <person name="Kellner H."/>
            <person name="Castanera R."/>
            <person name="Alfaro M."/>
            <person name="Ramirez L."/>
            <person name="Pisabarro A.G."/>
            <person name="Kuo A."/>
            <person name="Tritt A."/>
            <person name="Lipzen A."/>
            <person name="He G."/>
            <person name="Yan M."/>
            <person name="Ng V."/>
            <person name="Cullen D."/>
            <person name="Martin F."/>
            <person name="Rosso M.-N."/>
            <person name="Henrissat B."/>
            <person name="Hibbett D."/>
            <person name="Martinez A.T."/>
            <person name="Grigoriev I.V."/>
        </authorList>
    </citation>
    <scope>NUCLEOTIDE SEQUENCE</scope>
    <source>
        <strain evidence="1">ATCC 90797</strain>
    </source>
</reference>
<gene>
    <name evidence="1" type="ORF">BDN71DRAFT_250266</name>
</gene>
<evidence type="ECO:0000313" key="1">
    <source>
        <dbReference type="EMBL" id="KAF9489882.1"/>
    </source>
</evidence>